<feature type="chain" id="PRO_5033015804" description="Rhamnogalacturonase A/B/Epimerase-like pectate lyase domain-containing protein" evidence="9">
    <location>
        <begin position="24"/>
        <end position="917"/>
    </location>
</feature>
<dbReference type="FunFam" id="2.160.20.10:FF:000111">
    <property type="entry name" value="Pectin lyase-like superfamily protein"/>
    <property type="match status" value="1"/>
</dbReference>
<evidence type="ECO:0000313" key="11">
    <source>
        <dbReference type="EMBL" id="KAF8388634.1"/>
    </source>
</evidence>
<comment type="similarity">
    <text evidence="2 8">Belongs to the glycosyl hydrolase 28 family.</text>
</comment>
<keyword evidence="5 8" id="KW-0378">Hydrolase</keyword>
<evidence type="ECO:0000256" key="6">
    <source>
        <dbReference type="ARBA" id="ARBA00023295"/>
    </source>
</evidence>
<dbReference type="InterPro" id="IPR011050">
    <property type="entry name" value="Pectin_lyase_fold/virulence"/>
</dbReference>
<dbReference type="SMART" id="SM00710">
    <property type="entry name" value="PbH1"/>
    <property type="match status" value="4"/>
</dbReference>
<feature type="signal peptide" evidence="9">
    <location>
        <begin position="1"/>
        <end position="23"/>
    </location>
</feature>
<comment type="subcellular location">
    <subcellularLocation>
        <location evidence="1">Secreted</location>
        <location evidence="1">Cell wall</location>
    </subcellularLocation>
</comment>
<protein>
    <recommendedName>
        <fullName evidence="10">Rhamnogalacturonase A/B/Epimerase-like pectate lyase domain-containing protein</fullName>
    </recommendedName>
</protein>
<name>A0A834YGL4_TETSI</name>
<keyword evidence="6 8" id="KW-0326">Glycosidase</keyword>
<dbReference type="SUPFAM" id="SSF51126">
    <property type="entry name" value="Pectin lyase-like"/>
    <property type="match status" value="2"/>
</dbReference>
<dbReference type="GO" id="GO:0071555">
    <property type="term" value="P:cell wall organization"/>
    <property type="evidence" value="ECO:0007669"/>
    <property type="project" value="UniProtKB-KW"/>
</dbReference>
<reference evidence="11 12" key="1">
    <citation type="submission" date="2020-04" db="EMBL/GenBank/DDBJ databases">
        <title>Plant Genome Project.</title>
        <authorList>
            <person name="Zhang R.-G."/>
        </authorList>
    </citation>
    <scope>NUCLEOTIDE SEQUENCE [LARGE SCALE GENOMIC DNA]</scope>
    <source>
        <strain evidence="11">YNK0</strain>
        <tissue evidence="11">Leaf</tissue>
    </source>
</reference>
<dbReference type="EMBL" id="JABCRI010000020">
    <property type="protein sequence ID" value="KAF8388634.1"/>
    <property type="molecule type" value="Genomic_DNA"/>
</dbReference>
<evidence type="ECO:0000256" key="1">
    <source>
        <dbReference type="ARBA" id="ARBA00004191"/>
    </source>
</evidence>
<keyword evidence="12" id="KW-1185">Reference proteome</keyword>
<dbReference type="InterPro" id="IPR012334">
    <property type="entry name" value="Pectin_lyas_fold"/>
</dbReference>
<dbReference type="InterPro" id="IPR006626">
    <property type="entry name" value="PbH1"/>
</dbReference>
<dbReference type="AlphaFoldDB" id="A0A834YGL4"/>
<dbReference type="InterPro" id="IPR012337">
    <property type="entry name" value="RNaseH-like_sf"/>
</dbReference>
<feature type="domain" description="Rhamnogalacturonase A/B/Epimerase-like pectate lyase" evidence="10">
    <location>
        <begin position="27"/>
        <end position="73"/>
    </location>
</feature>
<keyword evidence="3" id="KW-0134">Cell wall</keyword>
<organism evidence="11 12">
    <name type="scientific">Tetracentron sinense</name>
    <name type="common">Spur-leaf</name>
    <dbReference type="NCBI Taxonomy" id="13715"/>
    <lineage>
        <taxon>Eukaryota</taxon>
        <taxon>Viridiplantae</taxon>
        <taxon>Streptophyta</taxon>
        <taxon>Embryophyta</taxon>
        <taxon>Tracheophyta</taxon>
        <taxon>Spermatophyta</taxon>
        <taxon>Magnoliopsida</taxon>
        <taxon>Trochodendrales</taxon>
        <taxon>Trochodendraceae</taxon>
        <taxon>Tetracentron</taxon>
    </lineage>
</organism>
<dbReference type="InterPro" id="IPR024535">
    <property type="entry name" value="RHGA/B-epi-like_pectate_lyase"/>
</dbReference>
<dbReference type="Gene3D" id="2.160.20.10">
    <property type="entry name" value="Single-stranded right-handed beta-helix, Pectin lyase-like"/>
    <property type="match status" value="2"/>
</dbReference>
<evidence type="ECO:0000256" key="2">
    <source>
        <dbReference type="ARBA" id="ARBA00008834"/>
    </source>
</evidence>
<sequence length="917" mass="102330">MVKSMSLLLSLLFIVFCQSSANSAVYDVVKLGAKPDGRTDSTRSFLSAWAAACASITPAMIYVPKGRFLLKSATFAGNCKNTDITMAPLWLHPIIVSSAMPITGFCLKGSLAFPSTAGSSTAKVRVCGLARLPVTIVLPEQRIEKVLYSRKYGFESFDTLVFAKFNNTELHCISVRPVLLSLRCKLQSIRSIMGVLNWFKISGLEMNPSKTQFFCCNVSTRIRRRIQAEIGTQCHTLPIKYLGLPLTGSRLRFRDCLPLLDRITKRISSWKNNWLSYGGRIQLIQSVLNSFHHYWCSVFCLPQAIIGAIEKLFAKFIWAGPEMQRATYKVAWESICRPKVEGGLGIRRISDWNNSSLLKRVWELASKGNSLWALWFRSNILWQESIWTIKMRRAPSWCVRSILKVRDLAESLITHQIGDGKQSWLWLDPWHPRGVLANCITISSSHLLGIDRWAKVESIRLNQDWHLGIPRRPDLISIFNEIPDIPSIGNRPDRILRLHRHHTWNPFVSWMAAKCKTNTFFNSVRKIAFCAFIYHVWAERNRRIFRNEVGCEANILLKILHETWLKIHVNKLSMEDNSSNRELVRRLGVSVRWKAPIIKWVSWIPPDHGIIALNTDGSRRSNNAGYGCILSDSWGSPIFALAGCHSNGTVIGMELMAIKRGLELAKDFAYPRSLGFTRSKNIMINGLTSLNSQMFHVVINGCQNVNIRGVKITASGNSPNTDGIHVQLSTGATIMNSGIKTGDDCISVGPGTKNLWIEQIACGPGHGIIIGSLGKETQEPGVQNVTVKTVVFTGTQNGLRIKAWGRPSTGFVTGVLFQHAVMNNVQNPIVIDQNYCPRNEGCPGQVSGVQISRVTYQDIHGTSATEVAVKFDCSPKNPCRGIRLEDVKLTYQNKPAESSCANAGGTAYGFVEPTSCL</sequence>
<evidence type="ECO:0000256" key="5">
    <source>
        <dbReference type="ARBA" id="ARBA00022801"/>
    </source>
</evidence>
<dbReference type="GO" id="GO:0005975">
    <property type="term" value="P:carbohydrate metabolic process"/>
    <property type="evidence" value="ECO:0007669"/>
    <property type="project" value="InterPro"/>
</dbReference>
<proteinExistence type="inferred from homology"/>
<evidence type="ECO:0000256" key="8">
    <source>
        <dbReference type="RuleBase" id="RU361169"/>
    </source>
</evidence>
<dbReference type="SUPFAM" id="SSF53098">
    <property type="entry name" value="Ribonuclease H-like"/>
    <property type="match status" value="1"/>
</dbReference>
<evidence type="ECO:0000256" key="3">
    <source>
        <dbReference type="ARBA" id="ARBA00022512"/>
    </source>
</evidence>
<dbReference type="GO" id="GO:0004650">
    <property type="term" value="F:polygalacturonase activity"/>
    <property type="evidence" value="ECO:0007669"/>
    <property type="project" value="InterPro"/>
</dbReference>
<dbReference type="Pfam" id="PF00295">
    <property type="entry name" value="Glyco_hydro_28"/>
    <property type="match status" value="1"/>
</dbReference>
<comment type="caution">
    <text evidence="11">The sequence shown here is derived from an EMBL/GenBank/DDBJ whole genome shotgun (WGS) entry which is preliminary data.</text>
</comment>
<evidence type="ECO:0000313" key="12">
    <source>
        <dbReference type="Proteomes" id="UP000655225"/>
    </source>
</evidence>
<evidence type="ECO:0000256" key="9">
    <source>
        <dbReference type="SAM" id="SignalP"/>
    </source>
</evidence>
<evidence type="ECO:0000256" key="4">
    <source>
        <dbReference type="ARBA" id="ARBA00022525"/>
    </source>
</evidence>
<dbReference type="Proteomes" id="UP000655225">
    <property type="component" value="Unassembled WGS sequence"/>
</dbReference>
<evidence type="ECO:0000259" key="10">
    <source>
        <dbReference type="Pfam" id="PF12708"/>
    </source>
</evidence>
<dbReference type="Pfam" id="PF12708">
    <property type="entry name" value="Pect-lyase_RHGA_epim"/>
    <property type="match status" value="1"/>
</dbReference>
<evidence type="ECO:0000256" key="7">
    <source>
        <dbReference type="ARBA" id="ARBA00023316"/>
    </source>
</evidence>
<dbReference type="OrthoDB" id="1938625at2759"/>
<keyword evidence="4" id="KW-0964">Secreted</keyword>
<keyword evidence="7" id="KW-0961">Cell wall biogenesis/degradation</keyword>
<gene>
    <name evidence="11" type="ORF">HHK36_027311</name>
</gene>
<keyword evidence="9" id="KW-0732">Signal</keyword>
<dbReference type="PANTHER" id="PTHR31375">
    <property type="match status" value="1"/>
</dbReference>
<accession>A0A834YGL4</accession>
<dbReference type="InterPro" id="IPR000743">
    <property type="entry name" value="Glyco_hydro_28"/>
</dbReference>